<sequence length="302" mass="34376">MIVIYILSICLTIDLTEAVNLVNLDPFRWQINFPVVENCTTIYKTIEGEQSNPVVVLYSTDRRIEVKTTCQNKSDSVFFTVPRVEMIQSVGCFVTTGQNGYCSWSVIKDVKNLTFSYAFDKNFTTILCSVGQESECFLQLYASQVVYILFKGVVKGKPVVNVFKTVVKARPPPIELTINKNITTFDLRWKMPDIKSLNDWKFIISYTECGKSKIEVVRGKTAVKINRISCCRYCLSVMGETDDDDRTSWNEETCFNPPIAVLTVIGFLIAAFAILVSVILTYFLIRKGKEDKTESYEYESEV</sequence>
<organism evidence="2 3">
    <name type="scientific">Lymphocystis disease virus 3</name>
    <dbReference type="NCBI Taxonomy" id="2560566"/>
    <lineage>
        <taxon>Viruses</taxon>
        <taxon>Varidnaviria</taxon>
        <taxon>Bamfordvirae</taxon>
        <taxon>Nucleocytoviricota</taxon>
        <taxon>Megaviricetes</taxon>
        <taxon>Pimascovirales</taxon>
        <taxon>Pimascovirales incertae sedis</taxon>
        <taxon>Iridoviridae</taxon>
        <taxon>Alphairidovirinae</taxon>
        <taxon>Lymphocystivirus</taxon>
        <taxon>Lymphocystivirus sparus1</taxon>
    </lineage>
</organism>
<gene>
    <name evidence="2" type="ORF">LCDVSa143R</name>
</gene>
<dbReference type="KEGG" id="vg:30902719"/>
<evidence type="ECO:0000313" key="3">
    <source>
        <dbReference type="Proteomes" id="UP000149121"/>
    </source>
</evidence>
<keyword evidence="3" id="KW-1185">Reference proteome</keyword>
<keyword evidence="1" id="KW-0812">Transmembrane</keyword>
<keyword evidence="1" id="KW-0472">Membrane</keyword>
<evidence type="ECO:0008006" key="4">
    <source>
        <dbReference type="Google" id="ProtNLM"/>
    </source>
</evidence>
<accession>A0A1B2RW62</accession>
<proteinExistence type="predicted"/>
<dbReference type="OrthoDB" id="30777at10239"/>
<name>A0A1B2RW62_9VIRU</name>
<dbReference type="EMBL" id="KX643370">
    <property type="protein sequence ID" value="AOC55227.1"/>
    <property type="molecule type" value="Genomic_DNA"/>
</dbReference>
<dbReference type="Proteomes" id="UP000149121">
    <property type="component" value="Segment"/>
</dbReference>
<keyword evidence="1" id="KW-1133">Transmembrane helix</keyword>
<reference evidence="2 3" key="1">
    <citation type="journal article" date="2016" name="J. Virol.">
        <title>Concurrence of Iridovirus, Polyomavirus, and a Unique Member of a New Group of Fish Papillomaviruses in Lymphocystis Disease-Affected Gilthead Sea Bream.</title>
        <authorList>
            <person name="Lopez-Bueno A."/>
            <person name="Mavian C."/>
            <person name="Labella A.M."/>
            <person name="Castro D."/>
            <person name="Borrego J.J."/>
            <person name="Alcami A."/>
            <person name="Alejo A."/>
        </authorList>
    </citation>
    <scope>NUCLEOTIDE SEQUENCE [LARGE SCALE GENOMIC DNA]</scope>
    <source>
        <strain evidence="2">SA9</strain>
    </source>
</reference>
<protein>
    <recommendedName>
        <fullName evidence="4">Fibronectin type-III domain-containing protein</fullName>
    </recommendedName>
</protein>
<feature type="transmembrane region" description="Helical" evidence="1">
    <location>
        <begin position="259"/>
        <end position="285"/>
    </location>
</feature>
<evidence type="ECO:0000256" key="1">
    <source>
        <dbReference type="SAM" id="Phobius"/>
    </source>
</evidence>
<evidence type="ECO:0000313" key="2">
    <source>
        <dbReference type="EMBL" id="AOC55227.1"/>
    </source>
</evidence>